<gene>
    <name evidence="2" type="ORF">F8M41_014897</name>
</gene>
<evidence type="ECO:0000313" key="3">
    <source>
        <dbReference type="Proteomes" id="UP000439903"/>
    </source>
</evidence>
<dbReference type="Proteomes" id="UP000439903">
    <property type="component" value="Unassembled WGS sequence"/>
</dbReference>
<name>A0A8H3ZX45_GIGMA</name>
<reference evidence="2 3" key="1">
    <citation type="journal article" date="2019" name="Environ. Microbiol.">
        <title>At the nexus of three kingdoms: the genome of the mycorrhizal fungus Gigaspora margarita provides insights into plant, endobacterial and fungal interactions.</title>
        <authorList>
            <person name="Venice F."/>
            <person name="Ghignone S."/>
            <person name="Salvioli di Fossalunga A."/>
            <person name="Amselem J."/>
            <person name="Novero M."/>
            <person name="Xianan X."/>
            <person name="Sedzielewska Toro K."/>
            <person name="Morin E."/>
            <person name="Lipzen A."/>
            <person name="Grigoriev I.V."/>
            <person name="Henrissat B."/>
            <person name="Martin F.M."/>
            <person name="Bonfante P."/>
        </authorList>
    </citation>
    <scope>NUCLEOTIDE SEQUENCE [LARGE SCALE GENOMIC DNA]</scope>
    <source>
        <strain evidence="2 3">BEG34</strain>
    </source>
</reference>
<dbReference type="AlphaFoldDB" id="A0A8H3ZX45"/>
<comment type="caution">
    <text evidence="2">The sequence shown here is derived from an EMBL/GenBank/DDBJ whole genome shotgun (WGS) entry which is preliminary data.</text>
</comment>
<proteinExistence type="predicted"/>
<accession>A0A8H3ZX45</accession>
<evidence type="ECO:0000256" key="1">
    <source>
        <dbReference type="SAM" id="MobiDB-lite"/>
    </source>
</evidence>
<keyword evidence="3" id="KW-1185">Reference proteome</keyword>
<dbReference type="EMBL" id="WTPW01003070">
    <property type="protein sequence ID" value="KAF0355129.1"/>
    <property type="molecule type" value="Genomic_DNA"/>
</dbReference>
<organism evidence="2 3">
    <name type="scientific">Gigaspora margarita</name>
    <dbReference type="NCBI Taxonomy" id="4874"/>
    <lineage>
        <taxon>Eukaryota</taxon>
        <taxon>Fungi</taxon>
        <taxon>Fungi incertae sedis</taxon>
        <taxon>Mucoromycota</taxon>
        <taxon>Glomeromycotina</taxon>
        <taxon>Glomeromycetes</taxon>
        <taxon>Diversisporales</taxon>
        <taxon>Gigasporaceae</taxon>
        <taxon>Gigaspora</taxon>
    </lineage>
</organism>
<sequence>MNYLHPISNSNEEKHILVLEEISLLSISSSAHTLNQINRTPRGATPRTPQKDCTILFQMGLTTLPSSSSILQTTLNSNLIPSSTEQTPSGQETQDQNNQTDCKFN</sequence>
<protein>
    <submittedName>
        <fullName evidence="2">Uncharacterized protein</fullName>
    </submittedName>
</protein>
<feature type="region of interest" description="Disordered" evidence="1">
    <location>
        <begin position="75"/>
        <end position="105"/>
    </location>
</feature>
<evidence type="ECO:0000313" key="2">
    <source>
        <dbReference type="EMBL" id="KAF0355129.1"/>
    </source>
</evidence>
<dbReference type="OrthoDB" id="2484312at2759"/>